<proteinExistence type="predicted"/>
<dbReference type="Proteomes" id="UP000831775">
    <property type="component" value="Chromosome"/>
</dbReference>
<name>A0ABY4FWH1_9MICO</name>
<keyword evidence="1" id="KW-1133">Transmembrane helix</keyword>
<sequence length="177" mass="18183">MHRYFGIPRRALGVRGILAGLTILAVLLPFTHPTTGGDGAGRWIPPLHAPFRVTGPYRPPPHPYGSGHRGIDLPTTTGAVVVAPAAGTVTFAGAVAGRELISIRVDAHTVVSIEPVSSGLAAGDAVPAAAPLGTVGTGGHCIGAAGSVECIHLGVRVDGDYVNPLRYFLGRPRLVPW</sequence>
<dbReference type="InterPro" id="IPR016047">
    <property type="entry name" value="M23ase_b-sheet_dom"/>
</dbReference>
<dbReference type="Gene3D" id="2.70.70.10">
    <property type="entry name" value="Glucose Permease (Domain IIA)"/>
    <property type="match status" value="1"/>
</dbReference>
<evidence type="ECO:0000313" key="3">
    <source>
        <dbReference type="EMBL" id="UOQ60663.1"/>
    </source>
</evidence>
<dbReference type="Pfam" id="PF01551">
    <property type="entry name" value="Peptidase_M23"/>
    <property type="match status" value="1"/>
</dbReference>
<keyword evidence="4" id="KW-1185">Reference proteome</keyword>
<feature type="transmembrane region" description="Helical" evidence="1">
    <location>
        <begin position="12"/>
        <end position="30"/>
    </location>
</feature>
<evidence type="ECO:0000313" key="4">
    <source>
        <dbReference type="Proteomes" id="UP000831775"/>
    </source>
</evidence>
<protein>
    <submittedName>
        <fullName evidence="3">Peptidoglycan DD-metalloendopeptidase family protein</fullName>
    </submittedName>
</protein>
<keyword evidence="1" id="KW-0472">Membrane</keyword>
<reference evidence="3 4" key="1">
    <citation type="submission" date="2022-04" db="EMBL/GenBank/DDBJ databases">
        <title>Leucobacter sp. isolated from rhizosphere of onion.</title>
        <authorList>
            <person name="Won M."/>
            <person name="Lee C.-M."/>
            <person name="Woen H.-Y."/>
            <person name="Kwon S.-W."/>
        </authorList>
    </citation>
    <scope>NUCLEOTIDE SEQUENCE [LARGE SCALE GENOMIC DNA]</scope>
    <source>
        <strain evidence="3 4">H25R-14</strain>
    </source>
</reference>
<keyword evidence="1" id="KW-0812">Transmembrane</keyword>
<evidence type="ECO:0000259" key="2">
    <source>
        <dbReference type="Pfam" id="PF01551"/>
    </source>
</evidence>
<dbReference type="EMBL" id="CP095043">
    <property type="protein sequence ID" value="UOQ60663.1"/>
    <property type="molecule type" value="Genomic_DNA"/>
</dbReference>
<evidence type="ECO:0000256" key="1">
    <source>
        <dbReference type="SAM" id="Phobius"/>
    </source>
</evidence>
<gene>
    <name evidence="3" type="ORF">MUN76_01365</name>
</gene>
<accession>A0ABY4FWH1</accession>
<feature type="domain" description="M23ase beta-sheet core" evidence="2">
    <location>
        <begin position="67"/>
        <end position="164"/>
    </location>
</feature>
<organism evidence="3 4">
    <name type="scientific">Leucobacter rhizosphaerae</name>
    <dbReference type="NCBI Taxonomy" id="2932245"/>
    <lineage>
        <taxon>Bacteria</taxon>
        <taxon>Bacillati</taxon>
        <taxon>Actinomycetota</taxon>
        <taxon>Actinomycetes</taxon>
        <taxon>Micrococcales</taxon>
        <taxon>Microbacteriaceae</taxon>
        <taxon>Leucobacter</taxon>
    </lineage>
</organism>
<dbReference type="RefSeq" id="WP_244686480.1">
    <property type="nucleotide sequence ID" value="NZ_CP095043.1"/>
</dbReference>
<dbReference type="InterPro" id="IPR011055">
    <property type="entry name" value="Dup_hybrid_motif"/>
</dbReference>
<dbReference type="SUPFAM" id="SSF51261">
    <property type="entry name" value="Duplicated hybrid motif"/>
    <property type="match status" value="1"/>
</dbReference>